<protein>
    <submittedName>
        <fullName evidence="1">Uncharacterized protein</fullName>
    </submittedName>
</protein>
<organism evidence="1 2">
    <name type="scientific">Cytospora schulzeri</name>
    <dbReference type="NCBI Taxonomy" id="448051"/>
    <lineage>
        <taxon>Eukaryota</taxon>
        <taxon>Fungi</taxon>
        <taxon>Dikarya</taxon>
        <taxon>Ascomycota</taxon>
        <taxon>Pezizomycotina</taxon>
        <taxon>Sordariomycetes</taxon>
        <taxon>Sordariomycetidae</taxon>
        <taxon>Diaporthales</taxon>
        <taxon>Cytosporaceae</taxon>
        <taxon>Cytospora</taxon>
    </lineage>
</organism>
<evidence type="ECO:0000313" key="2">
    <source>
        <dbReference type="Proteomes" id="UP000283895"/>
    </source>
</evidence>
<name>A0A423X343_9PEZI</name>
<evidence type="ECO:0000313" key="1">
    <source>
        <dbReference type="EMBL" id="ROW10240.1"/>
    </source>
</evidence>
<dbReference type="EMBL" id="LKEA01000003">
    <property type="protein sequence ID" value="ROW10240.1"/>
    <property type="molecule type" value="Genomic_DNA"/>
</dbReference>
<accession>A0A423X343</accession>
<comment type="caution">
    <text evidence="1">The sequence shown here is derived from an EMBL/GenBank/DDBJ whole genome shotgun (WGS) entry which is preliminary data.</text>
</comment>
<keyword evidence="2" id="KW-1185">Reference proteome</keyword>
<dbReference type="AlphaFoldDB" id="A0A423X343"/>
<reference evidence="1 2" key="1">
    <citation type="submission" date="2015-09" db="EMBL/GenBank/DDBJ databases">
        <title>Host preference determinants of Valsa canker pathogens revealed by comparative genomics.</title>
        <authorList>
            <person name="Yin Z."/>
            <person name="Huang L."/>
        </authorList>
    </citation>
    <scope>NUCLEOTIDE SEQUENCE [LARGE SCALE GENOMIC DNA]</scope>
    <source>
        <strain evidence="1 2">03-1</strain>
    </source>
</reference>
<gene>
    <name evidence="1" type="ORF">VMCG_02044</name>
</gene>
<dbReference type="Proteomes" id="UP000283895">
    <property type="component" value="Unassembled WGS sequence"/>
</dbReference>
<sequence length="161" mass="17536">MPTPSPIFRPLPPVEFVDAAIDVELGKTPVEIVDAAVDVEFDKTPVEFVDAAVDVEFDKTPVEFVDAAVDIEFGKTEAVIMIADPVAIPVEAVYPQNSPSDDADAHIASEGQQPILPHWDWPSEHLGVEANVKASAIAHIPKLVHSVPYWQQPPPYDMAHL</sequence>
<proteinExistence type="predicted"/>